<sequence>MTITITCQARKYSFFGRFIDDNKLAIRLNKKYVSEIGSKETIDLEIPEDDTLLCYNFFDIPRIRVSNGDQISIKRNQLSFALDLVVLLLLISSIICLTFRPDYESSQLMTFLFSLTILLSAILPDYCFVKE</sequence>
<dbReference type="Proteomes" id="UP000182015">
    <property type="component" value="Unassembled WGS sequence"/>
</dbReference>
<evidence type="ECO:0000313" key="3">
    <source>
        <dbReference type="Proteomes" id="UP000182015"/>
    </source>
</evidence>
<keyword evidence="1" id="KW-0812">Transmembrane</keyword>
<reference evidence="3" key="1">
    <citation type="submission" date="2016-06" db="EMBL/GenBank/DDBJ databases">
        <authorList>
            <person name="de Vries S.P.W."/>
            <person name="Hadjirin N.F."/>
            <person name="Lay E.M."/>
            <person name="Zadoks R.N."/>
            <person name="Peacock S.J."/>
            <person name="Parkhill J."/>
            <person name="Grant A.J."/>
            <person name="Mcdougall S."/>
            <person name="Holmes M.A."/>
        </authorList>
    </citation>
    <scope>NUCLEOTIDE SEQUENCE [LARGE SCALE GENOMIC DNA]</scope>
    <source>
        <strain evidence="3">NZ1587</strain>
    </source>
</reference>
<dbReference type="EMBL" id="LZDD01000001">
    <property type="protein sequence ID" value="OJF72730.1"/>
    <property type="molecule type" value="Genomic_DNA"/>
</dbReference>
<keyword evidence="3" id="KW-1185">Reference proteome</keyword>
<keyword evidence="1" id="KW-1133">Transmembrane helix</keyword>
<comment type="caution">
    <text evidence="2">The sequence shown here is derived from an EMBL/GenBank/DDBJ whole genome shotgun (WGS) entry which is preliminary data.</text>
</comment>
<dbReference type="AlphaFoldDB" id="A0A1L8MPN1"/>
<organism evidence="2 3">
    <name type="scientific">Streptococcus bovimastitidis</name>
    <dbReference type="NCBI Taxonomy" id="1856638"/>
    <lineage>
        <taxon>Bacteria</taxon>
        <taxon>Bacillati</taxon>
        <taxon>Bacillota</taxon>
        <taxon>Bacilli</taxon>
        <taxon>Lactobacillales</taxon>
        <taxon>Streptococcaceae</taxon>
        <taxon>Streptococcus</taxon>
    </lineage>
</organism>
<feature type="transmembrane region" description="Helical" evidence="1">
    <location>
        <begin position="80"/>
        <end position="100"/>
    </location>
</feature>
<protein>
    <submittedName>
        <fullName evidence="2">Uncharacterized protein</fullName>
    </submittedName>
</protein>
<name>A0A1L8MPN1_9STRE</name>
<accession>A0A1L8MPN1</accession>
<evidence type="ECO:0000256" key="1">
    <source>
        <dbReference type="SAM" id="Phobius"/>
    </source>
</evidence>
<dbReference type="RefSeq" id="WP_071793413.1">
    <property type="nucleotide sequence ID" value="NZ_LZDD01000001.1"/>
</dbReference>
<keyword evidence="1" id="KW-0472">Membrane</keyword>
<evidence type="ECO:0000313" key="2">
    <source>
        <dbReference type="EMBL" id="OJF72730.1"/>
    </source>
</evidence>
<feature type="transmembrane region" description="Helical" evidence="1">
    <location>
        <begin position="106"/>
        <end position="129"/>
    </location>
</feature>
<gene>
    <name evidence="2" type="ORF">A9Q68_04065</name>
</gene>
<dbReference type="OrthoDB" id="2237695at2"/>
<proteinExistence type="predicted"/>